<evidence type="ECO:0000256" key="2">
    <source>
        <dbReference type="ARBA" id="ARBA00034778"/>
    </source>
</evidence>
<dbReference type="NCBIfam" id="TIGR01484">
    <property type="entry name" value="HAD-SF-IIB"/>
    <property type="match status" value="1"/>
</dbReference>
<reference evidence="3 4" key="1">
    <citation type="journal article" date="2002" name="Nucleic Acids Res.">
        <title>The complete genomic sequence of Mycoplasma penetrans, an intracellular bacterial pathogen in humans.</title>
        <authorList>
            <person name="Sasaki Y."/>
            <person name="Ishikawa J."/>
            <person name="Yamashita A."/>
            <person name="Oshima K."/>
            <person name="Kenri T."/>
            <person name="Furuya K."/>
            <person name="Yoshino C."/>
            <person name="Horino A."/>
            <person name="Shiba T."/>
            <person name="Sasaki T."/>
            <person name="Hattori M."/>
        </authorList>
    </citation>
    <scope>NUCLEOTIDE SEQUENCE [LARGE SCALE GENOMIC DNA]</scope>
    <source>
        <strain evidence="3 4">HF-2</strain>
    </source>
</reference>
<protein>
    <submittedName>
        <fullName evidence="3">Haloacid dehalogenase-like hydrolase</fullName>
    </submittedName>
</protein>
<evidence type="ECO:0000256" key="1">
    <source>
        <dbReference type="ARBA" id="ARBA00001946"/>
    </source>
</evidence>
<dbReference type="KEGG" id="mpe:MYPE10200"/>
<dbReference type="HOGENOM" id="CLU_044146_3_1_14"/>
<dbReference type="eggNOG" id="COG0561">
    <property type="taxonomic scope" value="Bacteria"/>
</dbReference>
<dbReference type="InterPro" id="IPR000150">
    <property type="entry name" value="Cof"/>
</dbReference>
<dbReference type="SFLD" id="SFLDS00003">
    <property type="entry name" value="Haloacid_Dehalogenase"/>
    <property type="match status" value="1"/>
</dbReference>
<dbReference type="PANTHER" id="PTHR10000">
    <property type="entry name" value="PHOSPHOSERINE PHOSPHATASE"/>
    <property type="match status" value="1"/>
</dbReference>
<dbReference type="RefSeq" id="WP_011077833.1">
    <property type="nucleotide sequence ID" value="NC_004432.1"/>
</dbReference>
<dbReference type="PANTHER" id="PTHR10000:SF8">
    <property type="entry name" value="HAD SUPERFAMILY HYDROLASE-LIKE, TYPE 3"/>
    <property type="match status" value="1"/>
</dbReference>
<dbReference type="SUPFAM" id="SSF56784">
    <property type="entry name" value="HAD-like"/>
    <property type="match status" value="1"/>
</dbReference>
<dbReference type="Gene3D" id="3.40.50.1000">
    <property type="entry name" value="HAD superfamily/HAD-like"/>
    <property type="match status" value="1"/>
</dbReference>
<dbReference type="GO" id="GO:0005829">
    <property type="term" value="C:cytosol"/>
    <property type="evidence" value="ECO:0007669"/>
    <property type="project" value="TreeGrafter"/>
</dbReference>
<comment type="similarity">
    <text evidence="2">Belongs to the HAD-like hydrolase superfamily. Cof family.</text>
</comment>
<evidence type="ECO:0000313" key="3">
    <source>
        <dbReference type="EMBL" id="BAC44805.1"/>
    </source>
</evidence>
<dbReference type="SFLD" id="SFLDG01140">
    <property type="entry name" value="C2.B:_Phosphomannomutase_and_P"/>
    <property type="match status" value="1"/>
</dbReference>
<dbReference type="AlphaFoldDB" id="Q8EUB1"/>
<accession>Q8EUB1</accession>
<dbReference type="NCBIfam" id="TIGR00099">
    <property type="entry name" value="Cof-subfamily"/>
    <property type="match status" value="1"/>
</dbReference>
<organism evidence="3 4">
    <name type="scientific">Malacoplasma penetrans (strain HF-2)</name>
    <name type="common">Mycoplasma penetrans</name>
    <dbReference type="NCBI Taxonomy" id="272633"/>
    <lineage>
        <taxon>Bacteria</taxon>
        <taxon>Bacillati</taxon>
        <taxon>Mycoplasmatota</taxon>
        <taxon>Mycoplasmoidales</taxon>
        <taxon>Mycoplasmoidaceae</taxon>
        <taxon>Malacoplasma</taxon>
    </lineage>
</organism>
<dbReference type="Gene3D" id="3.30.1240.10">
    <property type="match status" value="1"/>
</dbReference>
<dbReference type="GO" id="GO:0000287">
    <property type="term" value="F:magnesium ion binding"/>
    <property type="evidence" value="ECO:0007669"/>
    <property type="project" value="TreeGrafter"/>
</dbReference>
<dbReference type="Proteomes" id="UP000002522">
    <property type="component" value="Chromosome"/>
</dbReference>
<proteinExistence type="inferred from homology"/>
<dbReference type="FunCoup" id="Q8EUB1">
    <property type="interactions" value="76"/>
</dbReference>
<dbReference type="EMBL" id="BA000026">
    <property type="protein sequence ID" value="BAC44805.1"/>
    <property type="molecule type" value="Genomic_DNA"/>
</dbReference>
<keyword evidence="4" id="KW-1185">Reference proteome</keyword>
<dbReference type="InterPro" id="IPR023214">
    <property type="entry name" value="HAD_sf"/>
</dbReference>
<dbReference type="InterPro" id="IPR006379">
    <property type="entry name" value="HAD-SF_hydro_IIB"/>
</dbReference>
<sequence>MYTKCIYFDIDGTLVPDGVTLTNKTIMAIRYLKDKNIKIGLATGRNIFFAEYFAKVLDVDMPLVCVNGAWIVTPKDYLNISTKYIDFKPQLQLLDVLYKEKKDFLVYTIDGVYSTSENQPFYKRLLSVQEKLKEKKIKSRLVYEMKVNPNLVFYSKQKLLKVLICYDNVSEKIKYENILSNIPNLAFSVSQNGIIDIYNGEVDKANGIEYAINNFRINKREVMVFGDNDNDLNMMKTFKMSVALKNADYQIRKAATYTTDFTCEEEGVADFIFKHF</sequence>
<dbReference type="STRING" id="272633.gene:10732139"/>
<comment type="cofactor">
    <cofactor evidence="1">
        <name>Mg(2+)</name>
        <dbReference type="ChEBI" id="CHEBI:18420"/>
    </cofactor>
</comment>
<gene>
    <name evidence="3" type="ordered locus">MYPE10200</name>
</gene>
<dbReference type="Pfam" id="PF08282">
    <property type="entry name" value="Hydrolase_3"/>
    <property type="match status" value="1"/>
</dbReference>
<dbReference type="InParanoid" id="Q8EUB1"/>
<dbReference type="GO" id="GO:0016791">
    <property type="term" value="F:phosphatase activity"/>
    <property type="evidence" value="ECO:0007669"/>
    <property type="project" value="UniProtKB-ARBA"/>
</dbReference>
<name>Q8EUB1_MALP2</name>
<evidence type="ECO:0000313" key="4">
    <source>
        <dbReference type="Proteomes" id="UP000002522"/>
    </source>
</evidence>
<dbReference type="InterPro" id="IPR036412">
    <property type="entry name" value="HAD-like_sf"/>
</dbReference>